<evidence type="ECO:0000313" key="3">
    <source>
        <dbReference type="Proteomes" id="UP000238348"/>
    </source>
</evidence>
<dbReference type="Proteomes" id="UP000238348">
    <property type="component" value="Chromosome"/>
</dbReference>
<gene>
    <name evidence="2" type="ORF">SOCE26_051570</name>
</gene>
<accession>A0A2L0EWM2</accession>
<proteinExistence type="predicted"/>
<evidence type="ECO:0000313" key="2">
    <source>
        <dbReference type="EMBL" id="AUX43704.1"/>
    </source>
</evidence>
<dbReference type="EMBL" id="CP012673">
    <property type="protein sequence ID" value="AUX43704.1"/>
    <property type="molecule type" value="Genomic_DNA"/>
</dbReference>
<protein>
    <recommendedName>
        <fullName evidence="4">Cytochrome c domain-containing protein</fullName>
    </recommendedName>
</protein>
<evidence type="ECO:0000256" key="1">
    <source>
        <dbReference type="SAM" id="SignalP"/>
    </source>
</evidence>
<organism evidence="2 3">
    <name type="scientific">Sorangium cellulosum</name>
    <name type="common">Polyangium cellulosum</name>
    <dbReference type="NCBI Taxonomy" id="56"/>
    <lineage>
        <taxon>Bacteria</taxon>
        <taxon>Pseudomonadati</taxon>
        <taxon>Myxococcota</taxon>
        <taxon>Polyangia</taxon>
        <taxon>Polyangiales</taxon>
        <taxon>Polyangiaceae</taxon>
        <taxon>Sorangium</taxon>
    </lineage>
</organism>
<dbReference type="PROSITE" id="PS51257">
    <property type="entry name" value="PROKAR_LIPOPROTEIN"/>
    <property type="match status" value="1"/>
</dbReference>
<name>A0A2L0EWM2_SORCE</name>
<dbReference type="RefSeq" id="WP_159397301.1">
    <property type="nucleotide sequence ID" value="NZ_CP012673.1"/>
</dbReference>
<evidence type="ECO:0008006" key="4">
    <source>
        <dbReference type="Google" id="ProtNLM"/>
    </source>
</evidence>
<keyword evidence="1" id="KW-0732">Signal</keyword>
<dbReference type="AlphaFoldDB" id="A0A2L0EWM2"/>
<dbReference type="OrthoDB" id="8115254at2"/>
<reference evidence="2 3" key="1">
    <citation type="submission" date="2015-09" db="EMBL/GenBank/DDBJ databases">
        <title>Sorangium comparison.</title>
        <authorList>
            <person name="Zaburannyi N."/>
            <person name="Bunk B."/>
            <person name="Overmann J."/>
            <person name="Mueller R."/>
        </authorList>
    </citation>
    <scope>NUCLEOTIDE SEQUENCE [LARGE SCALE GENOMIC DNA]</scope>
    <source>
        <strain evidence="2 3">So ce26</strain>
    </source>
</reference>
<feature type="chain" id="PRO_5014681953" description="Cytochrome c domain-containing protein" evidence="1">
    <location>
        <begin position="19"/>
        <end position="481"/>
    </location>
</feature>
<feature type="signal peptide" evidence="1">
    <location>
        <begin position="1"/>
        <end position="18"/>
    </location>
</feature>
<sequence length="481" mass="51682">MRANLVFSVCLVSAASIAGCVASSDDAGEIESIDDAAQALVCSEASGTDVQRSLVITDPEILSRFSFERTMDQIRTSAGVRASETSAGIFQQWMRTFGSSDAAGDCNDSRIDREGYGLACPRGPELKLASVDPFPSTSLVKFNPVGLFNRFDLAPSNGAHCGEFRIVYAMSTADPNISGRAFIIFEGALANPTPEQGVNACLPVAQFWQDLSNDDDVASRAYKLEQFYFTGYAVPGFGPIVQASSYGLATNKVPGPSIPGQIRTNFFVDFAEWHLREFKLRRRCSDTADASTCALFVDHVTVKTNPADEVFEGTHENSAAFESAFIRQVGNLSAQKANDIKMKTGDLYNEFESVSMVDDVVYANTAGPVIRQKIADRLVARNSPLTVDNILNRATTQTCAGCHLLSDGQDLGGGVTWPNSLFFVQIDEASQLSEALTGTFLPGRKEVLEKFINDRCDGTAPAASLVDDELTIGGSPTGSPN</sequence>